<evidence type="ECO:0000313" key="4">
    <source>
        <dbReference type="Proteomes" id="UP000076738"/>
    </source>
</evidence>
<dbReference type="PANTHER" id="PTHR28245">
    <property type="entry name" value="ARF3-INTERACTING PROTEIN 1"/>
    <property type="match status" value="1"/>
</dbReference>
<dbReference type="PROSITE" id="PS50211">
    <property type="entry name" value="DENN"/>
    <property type="match status" value="1"/>
</dbReference>
<feature type="compositionally biased region" description="Polar residues" evidence="1">
    <location>
        <begin position="294"/>
        <end position="303"/>
    </location>
</feature>
<proteinExistence type="predicted"/>
<dbReference type="InterPro" id="IPR037516">
    <property type="entry name" value="Tripartite_DENN"/>
</dbReference>
<keyword evidence="4" id="KW-1185">Reference proteome</keyword>
<dbReference type="Pfam" id="PF08616">
    <property type="entry name" value="SPA"/>
    <property type="match status" value="1"/>
</dbReference>
<reference evidence="3 4" key="1">
    <citation type="journal article" date="2016" name="Mol. Biol. Evol.">
        <title>Comparative Genomics of Early-Diverging Mushroom-Forming Fungi Provides Insights into the Origins of Lignocellulose Decay Capabilities.</title>
        <authorList>
            <person name="Nagy L.G."/>
            <person name="Riley R."/>
            <person name="Tritt A."/>
            <person name="Adam C."/>
            <person name="Daum C."/>
            <person name="Floudas D."/>
            <person name="Sun H."/>
            <person name="Yadav J.S."/>
            <person name="Pangilinan J."/>
            <person name="Larsson K.H."/>
            <person name="Matsuura K."/>
            <person name="Barry K."/>
            <person name="Labutti K."/>
            <person name="Kuo R."/>
            <person name="Ohm R.A."/>
            <person name="Bhattacharya S.S."/>
            <person name="Shirouzu T."/>
            <person name="Yoshinaga Y."/>
            <person name="Martin F.M."/>
            <person name="Grigoriev I.V."/>
            <person name="Hibbett D.S."/>
        </authorList>
    </citation>
    <scope>NUCLEOTIDE SEQUENCE [LARGE SCALE GENOMIC DNA]</scope>
    <source>
        <strain evidence="3 4">TUFC12733</strain>
    </source>
</reference>
<dbReference type="AlphaFoldDB" id="A0A167K2K6"/>
<evidence type="ECO:0000313" key="3">
    <source>
        <dbReference type="EMBL" id="KZO94196.1"/>
    </source>
</evidence>
<sequence length="799" mass="87902">MAMRPPDLAATRSGDHVSYILVAEFDIDTGSQLTHQFPYPTGADKQLLAEVMLPEGVHNRAEDWTVFFLNQNASNTISSVFSRHSIDSAASDVTAMADERPELMYGLSLVRTKHDAAAKRKAHFKAMALVTPHPYIQVYKPVLTLALDQFYVDPSMDTLSRLFDAVNAMDTSLIPHFSHMEKLILRGSDRNDCFAEKFIPGMQQQQQQARPPNPADPDARSQTDGGTADDGSDESGTRVEGPGTLADYNRSRAASVTSVSETSSVGGRKSFDNPGASNPPKDWTTRHKRPSFDRVSSASSTGSRAGLGVKSSSDSHEAKPRAGTMGTRDTHYFNTSIVFKSVTLPIRIPLSTFRDEIGDFSLVKLIQTFSGPTAGFSGPIHPHLHTNGSLTHPLIMLFNALITEKNVVFLGANHAAKDVVDYVLAACALGSGCYLRGMAERAYPYAPVAFKDVMETTTGWIAGVTNPIFETFSTWDILCNIETGQITINKNIKQPNYSPVLVSSAFGRQQRDGDDDKESLNAVNGAPSRADNAGRPDAADNAFMEDITSAIQAHYGEMVIRMRMGDFVLRFARLASLYEQEAFGETHIGVRSVNYAHGELGGGVGVLDDISRAREFSPLCQQRIEAWRRSRSYQYFVGDHRNFQLNRAIRGFDPVYQIQRLRTGKHVADAEVDVIMRTVRDSTQTYEQVTEILALLPPYSGGLLPITFCLFHPQEYIRESAVEFLDAIQRHPIGKLFIQSLNLYHRLAYKRLVQTRNAQVDIAKRNTVLAATAFGIPSAGMSLLGSTPSNQSQSSLVTS</sequence>
<dbReference type="GO" id="GO:0051666">
    <property type="term" value="P:actin cortical patch localization"/>
    <property type="evidence" value="ECO:0007669"/>
    <property type="project" value="TreeGrafter"/>
</dbReference>
<gene>
    <name evidence="3" type="ORF">CALVIDRAFT_556492</name>
</gene>
<dbReference type="OrthoDB" id="66409at2759"/>
<evidence type="ECO:0000256" key="1">
    <source>
        <dbReference type="SAM" id="MobiDB-lite"/>
    </source>
</evidence>
<accession>A0A167K2K6</accession>
<name>A0A167K2K6_CALVF</name>
<dbReference type="GO" id="GO:0005886">
    <property type="term" value="C:plasma membrane"/>
    <property type="evidence" value="ECO:0007669"/>
    <property type="project" value="TreeGrafter"/>
</dbReference>
<organism evidence="3 4">
    <name type="scientific">Calocera viscosa (strain TUFC12733)</name>
    <dbReference type="NCBI Taxonomy" id="1330018"/>
    <lineage>
        <taxon>Eukaryota</taxon>
        <taxon>Fungi</taxon>
        <taxon>Dikarya</taxon>
        <taxon>Basidiomycota</taxon>
        <taxon>Agaricomycotina</taxon>
        <taxon>Dacrymycetes</taxon>
        <taxon>Dacrymycetales</taxon>
        <taxon>Dacrymycetaceae</taxon>
        <taxon>Calocera</taxon>
    </lineage>
</organism>
<dbReference type="Pfam" id="PF07792">
    <property type="entry name" value="Afi1"/>
    <property type="match status" value="1"/>
</dbReference>
<dbReference type="PANTHER" id="PTHR28245:SF1">
    <property type="entry name" value="ARF3-INTERACTING PROTEIN 1"/>
    <property type="match status" value="1"/>
</dbReference>
<dbReference type="Proteomes" id="UP000076738">
    <property type="component" value="Unassembled WGS sequence"/>
</dbReference>
<feature type="region of interest" description="Disordered" evidence="1">
    <location>
        <begin position="509"/>
        <end position="537"/>
    </location>
</feature>
<dbReference type="InterPro" id="IPR012860">
    <property type="entry name" value="Afi1_N"/>
</dbReference>
<dbReference type="InterPro" id="IPR052809">
    <property type="entry name" value="Actin_polarity_regulatory"/>
</dbReference>
<feature type="region of interest" description="Disordered" evidence="1">
    <location>
        <begin position="202"/>
        <end position="327"/>
    </location>
</feature>
<evidence type="ECO:0000259" key="2">
    <source>
        <dbReference type="PROSITE" id="PS50211"/>
    </source>
</evidence>
<feature type="domain" description="UDENN" evidence="2">
    <location>
        <begin position="18"/>
        <end position="632"/>
    </location>
</feature>
<dbReference type="STRING" id="1330018.A0A167K2K6"/>
<dbReference type="EMBL" id="KV417296">
    <property type="protein sequence ID" value="KZO94196.1"/>
    <property type="molecule type" value="Genomic_DNA"/>
</dbReference>
<protein>
    <submittedName>
        <fullName evidence="3">Spindle pole body interacting protein</fullName>
    </submittedName>
</protein>
<feature type="compositionally biased region" description="Low complexity" evidence="1">
    <location>
        <begin position="251"/>
        <end position="268"/>
    </location>
</feature>